<gene>
    <name evidence="5" type="primary">LOC106464099</name>
</gene>
<feature type="region of interest" description="Disordered" evidence="1">
    <location>
        <begin position="734"/>
        <end position="754"/>
    </location>
</feature>
<feature type="compositionally biased region" description="Polar residues" evidence="1">
    <location>
        <begin position="403"/>
        <end position="413"/>
    </location>
</feature>
<protein>
    <submittedName>
        <fullName evidence="5">Uncharacterized protein LOC106464099</fullName>
    </submittedName>
</protein>
<feature type="compositionally biased region" description="Polar residues" evidence="1">
    <location>
        <begin position="243"/>
        <end position="253"/>
    </location>
</feature>
<feature type="compositionally biased region" description="Basic residues" evidence="1">
    <location>
        <begin position="436"/>
        <end position="446"/>
    </location>
</feature>
<organism evidence="4 5">
    <name type="scientific">Limulus polyphemus</name>
    <name type="common">Atlantic horseshoe crab</name>
    <dbReference type="NCBI Taxonomy" id="6850"/>
    <lineage>
        <taxon>Eukaryota</taxon>
        <taxon>Metazoa</taxon>
        <taxon>Ecdysozoa</taxon>
        <taxon>Arthropoda</taxon>
        <taxon>Chelicerata</taxon>
        <taxon>Merostomata</taxon>
        <taxon>Xiphosura</taxon>
        <taxon>Limulidae</taxon>
        <taxon>Limulus</taxon>
    </lineage>
</organism>
<dbReference type="PROSITE" id="PS50106">
    <property type="entry name" value="PDZ"/>
    <property type="match status" value="1"/>
</dbReference>
<dbReference type="InterPro" id="IPR001478">
    <property type="entry name" value="PDZ"/>
</dbReference>
<dbReference type="PANTHER" id="PTHR47644:SF1">
    <property type="entry name" value="PDZ DOMAIN-CONTAINING PROTEIN"/>
    <property type="match status" value="1"/>
</dbReference>
<feature type="compositionally biased region" description="Low complexity" evidence="1">
    <location>
        <begin position="825"/>
        <end position="850"/>
    </location>
</feature>
<dbReference type="PROSITE" id="PS50003">
    <property type="entry name" value="PH_DOMAIN"/>
    <property type="match status" value="2"/>
</dbReference>
<dbReference type="GeneID" id="106464099"/>
<name>A0ABM1BDA3_LIMPO</name>
<feature type="region of interest" description="Disordered" evidence="1">
    <location>
        <begin position="1245"/>
        <end position="1266"/>
    </location>
</feature>
<keyword evidence="4" id="KW-1185">Reference proteome</keyword>
<feature type="region of interest" description="Disordered" evidence="1">
    <location>
        <begin position="775"/>
        <end position="801"/>
    </location>
</feature>
<dbReference type="Gene3D" id="2.30.29.30">
    <property type="entry name" value="Pleckstrin-homology domain (PH domain)/Phosphotyrosine-binding domain (PTB)"/>
    <property type="match status" value="2"/>
</dbReference>
<dbReference type="SMART" id="SM00233">
    <property type="entry name" value="PH"/>
    <property type="match status" value="2"/>
</dbReference>
<dbReference type="Pfam" id="PF00169">
    <property type="entry name" value="PH"/>
    <property type="match status" value="2"/>
</dbReference>
<evidence type="ECO:0000313" key="4">
    <source>
        <dbReference type="Proteomes" id="UP000694941"/>
    </source>
</evidence>
<feature type="region of interest" description="Disordered" evidence="1">
    <location>
        <begin position="243"/>
        <end position="280"/>
    </location>
</feature>
<feature type="domain" description="PDZ" evidence="3">
    <location>
        <begin position="1463"/>
        <end position="1540"/>
    </location>
</feature>
<reference evidence="5" key="1">
    <citation type="submission" date="2025-08" db="UniProtKB">
        <authorList>
            <consortium name="RefSeq"/>
        </authorList>
    </citation>
    <scope>IDENTIFICATION</scope>
    <source>
        <tissue evidence="5">Muscle</tissue>
    </source>
</reference>
<dbReference type="Pfam" id="PF00595">
    <property type="entry name" value="PDZ"/>
    <property type="match status" value="1"/>
</dbReference>
<feature type="compositionally biased region" description="Polar residues" evidence="1">
    <location>
        <begin position="449"/>
        <end position="458"/>
    </location>
</feature>
<dbReference type="InterPro" id="IPR036034">
    <property type="entry name" value="PDZ_sf"/>
</dbReference>
<feature type="compositionally biased region" description="Polar residues" evidence="1">
    <location>
        <begin position="1190"/>
        <end position="1215"/>
    </location>
</feature>
<dbReference type="Gene3D" id="2.30.42.10">
    <property type="match status" value="1"/>
</dbReference>
<feature type="region of interest" description="Disordered" evidence="1">
    <location>
        <begin position="1163"/>
        <end position="1230"/>
    </location>
</feature>
<feature type="region of interest" description="Disordered" evidence="1">
    <location>
        <begin position="436"/>
        <end position="465"/>
    </location>
</feature>
<evidence type="ECO:0000313" key="5">
    <source>
        <dbReference type="RefSeq" id="XP_013779664.2"/>
    </source>
</evidence>
<dbReference type="PANTHER" id="PTHR47644">
    <property type="entry name" value="AGAP008221-PA"/>
    <property type="match status" value="1"/>
</dbReference>
<feature type="compositionally biased region" description="Basic and acidic residues" evidence="1">
    <location>
        <begin position="348"/>
        <end position="361"/>
    </location>
</feature>
<feature type="domain" description="PH" evidence="2">
    <location>
        <begin position="1678"/>
        <end position="1775"/>
    </location>
</feature>
<accession>A0ABM1BDA3</accession>
<dbReference type="RefSeq" id="XP_013779664.2">
    <property type="nucleotide sequence ID" value="XM_013924210.2"/>
</dbReference>
<feature type="compositionally biased region" description="Acidic residues" evidence="1">
    <location>
        <begin position="874"/>
        <end position="891"/>
    </location>
</feature>
<proteinExistence type="predicted"/>
<feature type="region of interest" description="Disordered" evidence="1">
    <location>
        <begin position="825"/>
        <end position="898"/>
    </location>
</feature>
<feature type="domain" description="PH" evidence="2">
    <location>
        <begin position="1554"/>
        <end position="1653"/>
    </location>
</feature>
<dbReference type="SUPFAM" id="SSF50729">
    <property type="entry name" value="PH domain-like"/>
    <property type="match status" value="2"/>
</dbReference>
<feature type="compositionally biased region" description="Low complexity" evidence="1">
    <location>
        <begin position="736"/>
        <end position="746"/>
    </location>
</feature>
<dbReference type="Proteomes" id="UP000694941">
    <property type="component" value="Unplaced"/>
</dbReference>
<evidence type="ECO:0000259" key="3">
    <source>
        <dbReference type="PROSITE" id="PS50106"/>
    </source>
</evidence>
<dbReference type="SUPFAM" id="SSF50156">
    <property type="entry name" value="PDZ domain-like"/>
    <property type="match status" value="1"/>
</dbReference>
<evidence type="ECO:0000256" key="1">
    <source>
        <dbReference type="SAM" id="MobiDB-lite"/>
    </source>
</evidence>
<evidence type="ECO:0000259" key="2">
    <source>
        <dbReference type="PROSITE" id="PS50003"/>
    </source>
</evidence>
<dbReference type="InterPro" id="IPR001849">
    <property type="entry name" value="PH_domain"/>
</dbReference>
<feature type="region of interest" description="Disordered" evidence="1">
    <location>
        <begin position="1113"/>
        <end position="1147"/>
    </location>
</feature>
<dbReference type="SMART" id="SM00228">
    <property type="entry name" value="PDZ"/>
    <property type="match status" value="1"/>
</dbReference>
<dbReference type="InterPro" id="IPR011993">
    <property type="entry name" value="PH-like_dom_sf"/>
</dbReference>
<feature type="compositionally biased region" description="Basic and acidic residues" evidence="1">
    <location>
        <begin position="1163"/>
        <end position="1176"/>
    </location>
</feature>
<sequence>MNQIRKEASLDSQGQGSVCSLGNSRLTLDSRDTVLSLKSASFDQVDESIQVDLSADTITYDSDDEMVKRRVNILRNKKGHPIYSREDIREQYCINRKEAEVLENARTSRMFGCLRGQQDTSCSRSSFFSCMSKKKASSVENVSKPLYFYRKQERQSETGGVDKGSAHGKGEGKMVLANSVNDEDDDDNEEFAKAGFRRRPKSFCAYDPKVRLAGIDKSSDDQSVCVATTKLFSSFSAISANQNTVNTESAQIEQSRDSMVGKQADTNSTPSLTPDIIKDSETVEPSLEWKASKADELSLDERRQKHVSFDSASLMRNHTVAKLVQSESGPLATSTPLSQQKLSCITKEQSRSQERLLDTPLKKAPQTEDSIVDSTTHYDSYPGLGSSSLTGSVIQLRPRRAPTKTQATQTDKSAANRIRIPAYLTLSPRASVPLRQRHRGVQHRGISKLTKSQSSYGNLGSDEESDEDVMEIDVLSKHHRFIRPLRGRTISKQRSIDLSSEEIIVSFKPNSPITRGFLSKNVSSSISNAETNSEKRFIEPTNQQKLLSHSSVHNQTPRELSISSSVGVIRKKRIPLSRSLANDGEEFIIDVSSSSAKSKVSKERKVPVRRHSTIEHEPSQIVNNPTSLYSIEKSNTMASSATKTGIRFENSVSYNPHQNIEENFSLAIDDIHFLRTDTEGFSVFSDESPTMTSDVVLYDRKPNQLLQTKASSKSPIKERYPPDTFVRRIDQQEILTSPESESSSSHFTERETSQSDVSTSSSYWLAKKEVSLRTETECEEASESSEYMTANEHSSRDKGLGMNKMLFHKKITDSNDICQNSFESTSSSASVFGSPSSRFSNQRTSSSFSPKEVQKELTPQQPDWNFENKHNNSEEEIPLDETINENLDSSDDSTKKGLLSSDSELQEITHTLCKVEVQSFSQKENAKEFPPKLEYSPDHSSLLEATTVIEKSDGTSEDLVESLHDSPTHKFLATGDHELSYEEHSNRESAEKNKFSDEKQVLRFPKEQVFTVTEVSETLSESEKYCRFPKEQLFTVTEVSETLSESEKYCIKTDEFIPVTIKHDIENSEKSSSLNLRNLSTTTEYFQSETTTPSFDSTTSGSCFVDNVFETDPECSHSQGEEGAVESENRLNLDIEVTDPPRSFEDNVDLQGMETSINTENLEQHLERTSSPKPDDVSSVSLNMEKDIISSRTTSVTESVLETDSKDSPATSATSFRKESQVSVKKKNPDVVRKKDRFRVTINTTEPQEETRRNNPLRRSHSLNRGTDTLEECPPFFLCSHCGERVKDQNRSFSSFSGDRLYSKQRWDFPQTADPSILRKQQERDRQRFTGTKDIFSFPHSRLQRWCEGSTAIDEDVLEEDDEDRGLHLEGYHLSLWIFVGEEEELAVWKQLVDSNKEAPLDSEAVALVTRPTLHRSESSDSTSSEREFRNQYQSVTHRLIHRKSSMELYKRLSTHTLEVDKTVTVQRSNDEFGFRIHGSRPVVVSAIEKGTPAENCGLEVGDIIISINGVKVLDASHSEVVKTAHTGCDTLCLEIARTCHLVESANKHHHQQQQLLMGYLQRLSTGGGETRRWCRRWFVLKSDNCLYWYKTQKDSIPVGALLLNSHIICRVSDSESPHSFRVSKKGVGDLYLTADEEETATRWISALNQVASSASQVDPFLEDSIKNVYCSPLSIAVPDCHGYLGRLGRRWKTWKRRYFVLKNASLYVYLDRSSQSAIGLFQLHGYKFQTSSVVGKKHTFEAIPPDPHLRSFCFVADTENDKKRWLAALEYSVDRWIKVG</sequence>
<feature type="region of interest" description="Disordered" evidence="1">
    <location>
        <begin position="348"/>
        <end position="413"/>
    </location>
</feature>
<feature type="compositionally biased region" description="Polar residues" evidence="1">
    <location>
        <begin position="367"/>
        <end position="378"/>
    </location>
</feature>